<organism evidence="7 8">
    <name type="scientific">Penicillium steckii</name>
    <dbReference type="NCBI Taxonomy" id="303698"/>
    <lineage>
        <taxon>Eukaryota</taxon>
        <taxon>Fungi</taxon>
        <taxon>Dikarya</taxon>
        <taxon>Ascomycota</taxon>
        <taxon>Pezizomycotina</taxon>
        <taxon>Eurotiomycetes</taxon>
        <taxon>Eurotiomycetidae</taxon>
        <taxon>Eurotiales</taxon>
        <taxon>Aspergillaceae</taxon>
        <taxon>Penicillium</taxon>
    </lineage>
</organism>
<evidence type="ECO:0000256" key="2">
    <source>
        <dbReference type="ARBA" id="ARBA00023015"/>
    </source>
</evidence>
<dbReference type="Proteomes" id="UP000191285">
    <property type="component" value="Unassembled WGS sequence"/>
</dbReference>
<dbReference type="GO" id="GO:0005634">
    <property type="term" value="C:nucleus"/>
    <property type="evidence" value="ECO:0007669"/>
    <property type="project" value="UniProtKB-SubCell"/>
</dbReference>
<dbReference type="AlphaFoldDB" id="A0A1V6T4A7"/>
<feature type="compositionally biased region" description="Basic residues" evidence="5">
    <location>
        <begin position="558"/>
        <end position="585"/>
    </location>
</feature>
<keyword evidence="3" id="KW-0804">Transcription</keyword>
<dbReference type="SMART" id="SM00558">
    <property type="entry name" value="JmjC"/>
    <property type="match status" value="1"/>
</dbReference>
<name>A0A1V6T4A7_9EURO</name>
<dbReference type="Gene3D" id="2.60.120.650">
    <property type="entry name" value="Cupin"/>
    <property type="match status" value="1"/>
</dbReference>
<comment type="caution">
    <text evidence="7">The sequence shown here is derived from an EMBL/GenBank/DDBJ whole genome shotgun (WGS) entry which is preliminary data.</text>
</comment>
<proteinExistence type="predicted"/>
<protein>
    <recommendedName>
        <fullName evidence="6">JmjC domain-containing protein</fullName>
    </recommendedName>
</protein>
<sequence length="804" mass="92889">MSSGPRAAFVPFPTHLDLKEFVNSRENIVFATRITCKSIDDYPLEDFENLVYTHVIRTGKPLVIEGFEKRLDQNLFSPDWLKKYLGKKVENCWDQVGQKNVQYTIQHYLNNMPKLAENVASRRDSRVEPQRLYLKDIDCPKEWQTSLEKVIPPPLFYLNDRPKAFNGPGSRYDGMPPYPRTRDGTPIAKAGDLMSSLPPEMRAENLMCYIGHEGTYTAAHREMCGSLSQNLMVDASNGEPENYKKTRPGSSVWFMTETFERQLVSEYWKSMLGHDLDLEKHFASLAAWKKAPFTTYVVEQVPGDLVLVPPLSVQQVWNRGTRTMKVAWNRTTVETLQWALDEELSRARAICREEQYKNKAIIFYSLEKYSKLLEEDPGEDHAGVDALWDDFEYLFKMFTDILLSESFSTGLPAEKKTEYLEFTGDVTCSYCRCNIFNRFLTCEACIDGAETYDVCMDCYVFGRSCRCISKLKWVEQFRWKDLEARHEKWRSQIMKHFENDEYVVDHPVFTDVRAQETQKSVAELCQEQLRVRPWVDCKKPMPPAIPSDSESEQVHDRRASKRRKANSRKANSKSPKKTAKPKTRRKAEDTERCHTCKPRPIWTLKHCSTCDLQYCYGCLFRLFDLPPQQAMQSPNWQCPKCQKVCSCASCNKKPDKMLAPYQPKRLLLGHDTYKVADERSVESLVDLRQSNAGWMKKFQSTKNHFYAERFEKLKLEADEARLALDETRNIPAPEMVQSNGMTFDSNLTVMDDGDSIIREDSQPNNFPVDPFLELNNTFMTLDDVIETALGPSVDPMLDPALGMV</sequence>
<dbReference type="InterPro" id="IPR003347">
    <property type="entry name" value="JmjC_dom"/>
</dbReference>
<dbReference type="PROSITE" id="PS51184">
    <property type="entry name" value="JMJC"/>
    <property type="match status" value="1"/>
</dbReference>
<gene>
    <name evidence="7" type="ORF">PENSTE_c012G06823</name>
</gene>
<comment type="subcellular location">
    <subcellularLocation>
        <location evidence="1">Nucleus</location>
    </subcellularLocation>
</comment>
<feature type="region of interest" description="Disordered" evidence="5">
    <location>
        <begin position="540"/>
        <end position="590"/>
    </location>
</feature>
<evidence type="ECO:0000256" key="4">
    <source>
        <dbReference type="ARBA" id="ARBA00023242"/>
    </source>
</evidence>
<dbReference type="Pfam" id="PF10497">
    <property type="entry name" value="zf-4CXXC_R1"/>
    <property type="match status" value="1"/>
</dbReference>
<evidence type="ECO:0000256" key="3">
    <source>
        <dbReference type="ARBA" id="ARBA00023163"/>
    </source>
</evidence>
<keyword evidence="2" id="KW-0805">Transcription regulation</keyword>
<evidence type="ECO:0000313" key="8">
    <source>
        <dbReference type="Proteomes" id="UP000191285"/>
    </source>
</evidence>
<dbReference type="InterPro" id="IPR018866">
    <property type="entry name" value="Znf-4CXXC_R1"/>
</dbReference>
<keyword evidence="8" id="KW-1185">Reference proteome</keyword>
<feature type="domain" description="JmjC" evidence="6">
    <location>
        <begin position="176"/>
        <end position="347"/>
    </location>
</feature>
<dbReference type="EMBL" id="MLKD01000012">
    <property type="protein sequence ID" value="OQE21046.1"/>
    <property type="molecule type" value="Genomic_DNA"/>
</dbReference>
<reference evidence="8" key="1">
    <citation type="journal article" date="2017" name="Nat. Microbiol.">
        <title>Global analysis of biosynthetic gene clusters reveals vast potential of secondary metabolite production in Penicillium species.</title>
        <authorList>
            <person name="Nielsen J.C."/>
            <person name="Grijseels S."/>
            <person name="Prigent S."/>
            <person name="Ji B."/>
            <person name="Dainat J."/>
            <person name="Nielsen K.F."/>
            <person name="Frisvad J.C."/>
            <person name="Workman M."/>
            <person name="Nielsen J."/>
        </authorList>
    </citation>
    <scope>NUCLEOTIDE SEQUENCE [LARGE SCALE GENOMIC DNA]</scope>
    <source>
        <strain evidence="8">IBT 24891</strain>
    </source>
</reference>
<dbReference type="Pfam" id="PF02373">
    <property type="entry name" value="JmjC"/>
    <property type="match status" value="1"/>
</dbReference>
<dbReference type="OrthoDB" id="298344at2759"/>
<dbReference type="SUPFAM" id="SSF51197">
    <property type="entry name" value="Clavaminate synthase-like"/>
    <property type="match status" value="1"/>
</dbReference>
<evidence type="ECO:0000256" key="5">
    <source>
        <dbReference type="SAM" id="MobiDB-lite"/>
    </source>
</evidence>
<evidence type="ECO:0000313" key="7">
    <source>
        <dbReference type="EMBL" id="OQE21046.1"/>
    </source>
</evidence>
<evidence type="ECO:0000259" key="6">
    <source>
        <dbReference type="PROSITE" id="PS51184"/>
    </source>
</evidence>
<keyword evidence="4" id="KW-0539">Nucleus</keyword>
<dbReference type="STRING" id="303698.A0A1V6T4A7"/>
<evidence type="ECO:0000256" key="1">
    <source>
        <dbReference type="ARBA" id="ARBA00004123"/>
    </source>
</evidence>
<accession>A0A1V6T4A7</accession>